<protein>
    <submittedName>
        <fullName evidence="1">Uncharacterized protein</fullName>
    </submittedName>
</protein>
<comment type="caution">
    <text evidence="1">The sequence shown here is derived from an EMBL/GenBank/DDBJ whole genome shotgun (WGS) entry which is preliminary data.</text>
</comment>
<organism evidence="1 2">
    <name type="scientific">Clavelina lepadiformis</name>
    <name type="common">Light-bulb sea squirt</name>
    <name type="synonym">Ascidia lepadiformis</name>
    <dbReference type="NCBI Taxonomy" id="159417"/>
    <lineage>
        <taxon>Eukaryota</taxon>
        <taxon>Metazoa</taxon>
        <taxon>Chordata</taxon>
        <taxon>Tunicata</taxon>
        <taxon>Ascidiacea</taxon>
        <taxon>Aplousobranchia</taxon>
        <taxon>Clavelinidae</taxon>
        <taxon>Clavelina</taxon>
    </lineage>
</organism>
<keyword evidence="2" id="KW-1185">Reference proteome</keyword>
<sequence>MENSKTVAKLEGNFSLPQRFISSKDVLRIYFHSNDASDNFAGNVTQGSVLDGDNFLYNFQGSYLTAYEEKAVVVLTSISNTLTILHNMESRSYSSGFSVTYRKLKPSNNPLLPMQVKSKDT</sequence>
<gene>
    <name evidence="1" type="ORF">CVLEPA_LOCUS19258</name>
</gene>
<evidence type="ECO:0000313" key="2">
    <source>
        <dbReference type="Proteomes" id="UP001642483"/>
    </source>
</evidence>
<accession>A0ABP0G5S2</accession>
<proteinExistence type="predicted"/>
<dbReference type="Proteomes" id="UP001642483">
    <property type="component" value="Unassembled WGS sequence"/>
</dbReference>
<dbReference type="EMBL" id="CAWYQH010000103">
    <property type="protein sequence ID" value="CAK8687189.1"/>
    <property type="molecule type" value="Genomic_DNA"/>
</dbReference>
<evidence type="ECO:0000313" key="1">
    <source>
        <dbReference type="EMBL" id="CAK8687189.1"/>
    </source>
</evidence>
<reference evidence="1 2" key="1">
    <citation type="submission" date="2024-02" db="EMBL/GenBank/DDBJ databases">
        <authorList>
            <person name="Daric V."/>
            <person name="Darras S."/>
        </authorList>
    </citation>
    <scope>NUCLEOTIDE SEQUENCE [LARGE SCALE GENOMIC DNA]</scope>
</reference>
<name>A0ABP0G5S2_CLALP</name>